<dbReference type="RefSeq" id="WP_062386574.1">
    <property type="nucleotide sequence ID" value="NZ_CP014750.1"/>
</dbReference>
<dbReference type="STRING" id="53952.A0127_00670"/>
<protein>
    <submittedName>
        <fullName evidence="5">Agmatinase</fullName>
    </submittedName>
</protein>
<dbReference type="PANTHER" id="PTHR11358:SF26">
    <property type="entry name" value="GUANIDINO ACID HYDROLASE, MITOCHONDRIAL"/>
    <property type="match status" value="1"/>
</dbReference>
<keyword evidence="3" id="KW-0378">Hydrolase</keyword>
<feature type="binding site" evidence="4">
    <location>
        <position position="213"/>
    </location>
    <ligand>
        <name>Mn(2+)</name>
        <dbReference type="ChEBI" id="CHEBI:29035"/>
        <label>1</label>
    </ligand>
</feature>
<dbReference type="GO" id="GO:0033389">
    <property type="term" value="P:putrescine biosynthetic process from arginine, via agmatine"/>
    <property type="evidence" value="ECO:0007669"/>
    <property type="project" value="TreeGrafter"/>
</dbReference>
<proteinExistence type="inferred from homology"/>
<dbReference type="NCBIfam" id="TIGR01230">
    <property type="entry name" value="agmatinase"/>
    <property type="match status" value="1"/>
</dbReference>
<feature type="binding site" evidence="4">
    <location>
        <position position="215"/>
    </location>
    <ligand>
        <name>Mn(2+)</name>
        <dbReference type="ChEBI" id="CHEBI:29035"/>
        <label>1</label>
    </ligand>
</feature>
<feature type="binding site" evidence="4">
    <location>
        <position position="114"/>
    </location>
    <ligand>
        <name>Mn(2+)</name>
        <dbReference type="ChEBI" id="CHEBI:29035"/>
        <label>1</label>
    </ligand>
</feature>
<comment type="cofactor">
    <cofactor evidence="4">
        <name>Mn(2+)</name>
        <dbReference type="ChEBI" id="CHEBI:29035"/>
    </cofactor>
    <text evidence="4">Binds 2 manganese ions per subunit.</text>
</comment>
<accession>A0A142CSN6</accession>
<dbReference type="GO" id="GO:0008783">
    <property type="term" value="F:agmatinase activity"/>
    <property type="evidence" value="ECO:0007669"/>
    <property type="project" value="TreeGrafter"/>
</dbReference>
<dbReference type="KEGG" id="tpep:A0127_00670"/>
<evidence type="ECO:0000256" key="1">
    <source>
        <dbReference type="ARBA" id="ARBA00009227"/>
    </source>
</evidence>
<dbReference type="PANTHER" id="PTHR11358">
    <property type="entry name" value="ARGINASE/AGMATINASE"/>
    <property type="match status" value="1"/>
</dbReference>
<dbReference type="PIRSF" id="PIRSF036979">
    <property type="entry name" value="Arginase"/>
    <property type="match status" value="1"/>
</dbReference>
<feature type="binding site" evidence="4">
    <location>
        <position position="133"/>
    </location>
    <ligand>
        <name>Mn(2+)</name>
        <dbReference type="ChEBI" id="CHEBI:29035"/>
        <label>1</label>
    </ligand>
</feature>
<dbReference type="PROSITE" id="PS51409">
    <property type="entry name" value="ARGINASE_2"/>
    <property type="match status" value="1"/>
</dbReference>
<evidence type="ECO:0000313" key="6">
    <source>
        <dbReference type="Proteomes" id="UP000073604"/>
    </source>
</evidence>
<keyword evidence="4" id="KW-0464">Manganese</keyword>
<dbReference type="Pfam" id="PF00491">
    <property type="entry name" value="Arginase"/>
    <property type="match status" value="1"/>
</dbReference>
<evidence type="ECO:0000313" key="5">
    <source>
        <dbReference type="EMBL" id="AMQ17788.1"/>
    </source>
</evidence>
<dbReference type="Gene3D" id="3.40.800.10">
    <property type="entry name" value="Ureohydrolase domain"/>
    <property type="match status" value="1"/>
</dbReference>
<keyword evidence="2 4" id="KW-0479">Metal-binding</keyword>
<sequence length="288" mass="31905">MEFLYTYETLKLEFPLVEPENAGFVLLGVPFDGTTSYKAGARFGPTLIRQATLNLESYILDYDIDIAELPIADIGDVAVVAGDPRRTADRVRETIEELKKVNPKAVPILLGGEHSQTLGAVEALKPASYIVFDAHLDLRDSYEDNPYNHACVARRIIELGIREAMFGIRSGTKEEVEYAEESEIRWVHARDYSFDAFVDLVEALPEPVYLSIDIDVFDISMVPSTGTPEAGGLGFWDVVKAIEWLAEKKEIAGFDIMEVAGEKLGDPTALTAAKLLFYFIGAMAKFGR</sequence>
<dbReference type="InterPro" id="IPR006035">
    <property type="entry name" value="Ureohydrolase"/>
</dbReference>
<keyword evidence="6" id="KW-1185">Reference proteome</keyword>
<name>A0A142CSN6_9EURY</name>
<evidence type="ECO:0000256" key="2">
    <source>
        <dbReference type="ARBA" id="ARBA00022723"/>
    </source>
</evidence>
<dbReference type="InterPro" id="IPR005925">
    <property type="entry name" value="Agmatinase-rel"/>
</dbReference>
<dbReference type="CDD" id="cd11593">
    <property type="entry name" value="Agmatinase-like_2"/>
    <property type="match status" value="1"/>
</dbReference>
<dbReference type="SUPFAM" id="SSF52768">
    <property type="entry name" value="Arginase/deacetylase"/>
    <property type="match status" value="1"/>
</dbReference>
<organism evidence="5 6">
    <name type="scientific">Thermococcus peptonophilus</name>
    <dbReference type="NCBI Taxonomy" id="53952"/>
    <lineage>
        <taxon>Archaea</taxon>
        <taxon>Methanobacteriati</taxon>
        <taxon>Methanobacteriota</taxon>
        <taxon>Thermococci</taxon>
        <taxon>Thermococcales</taxon>
        <taxon>Thermococcaceae</taxon>
        <taxon>Thermococcus</taxon>
    </lineage>
</organism>
<dbReference type="EMBL" id="CP014750">
    <property type="protein sequence ID" value="AMQ17788.1"/>
    <property type="molecule type" value="Genomic_DNA"/>
</dbReference>
<comment type="similarity">
    <text evidence="1">Belongs to the arginase family. Agmatinase subfamily.</text>
</comment>
<dbReference type="GeneID" id="27139014"/>
<feature type="binding site" evidence="4">
    <location>
        <position position="137"/>
    </location>
    <ligand>
        <name>Mn(2+)</name>
        <dbReference type="ChEBI" id="CHEBI:29035"/>
        <label>1</label>
    </ligand>
</feature>
<evidence type="ECO:0000256" key="4">
    <source>
        <dbReference type="PIRSR" id="PIRSR036979-1"/>
    </source>
</evidence>
<gene>
    <name evidence="5" type="ORF">A0127_00670</name>
</gene>
<evidence type="ECO:0000256" key="3">
    <source>
        <dbReference type="ARBA" id="ARBA00022801"/>
    </source>
</evidence>
<dbReference type="AlphaFoldDB" id="A0A142CSN6"/>
<dbReference type="InterPro" id="IPR023696">
    <property type="entry name" value="Ureohydrolase_dom_sf"/>
</dbReference>
<dbReference type="Proteomes" id="UP000073604">
    <property type="component" value="Chromosome"/>
</dbReference>
<dbReference type="OrthoDB" id="7186at2157"/>
<feature type="binding site" evidence="4">
    <location>
        <position position="135"/>
    </location>
    <ligand>
        <name>Mn(2+)</name>
        <dbReference type="ChEBI" id="CHEBI:29035"/>
        <label>1</label>
    </ligand>
</feature>
<dbReference type="GO" id="GO:0046872">
    <property type="term" value="F:metal ion binding"/>
    <property type="evidence" value="ECO:0007669"/>
    <property type="project" value="UniProtKB-KW"/>
</dbReference>
<reference evidence="6" key="1">
    <citation type="submission" date="2016-03" db="EMBL/GenBank/DDBJ databases">
        <authorList>
            <person name="Oger P.M."/>
        </authorList>
    </citation>
    <scope>NUCLEOTIDE SEQUENCE [LARGE SCALE GENOMIC DNA]</scope>
    <source>
        <strain evidence="6">OG-1</strain>
    </source>
</reference>